<organism evidence="1 2">
    <name type="scientific">Spiromyces aspiralis</name>
    <dbReference type="NCBI Taxonomy" id="68401"/>
    <lineage>
        <taxon>Eukaryota</taxon>
        <taxon>Fungi</taxon>
        <taxon>Fungi incertae sedis</taxon>
        <taxon>Zoopagomycota</taxon>
        <taxon>Kickxellomycotina</taxon>
        <taxon>Kickxellomycetes</taxon>
        <taxon>Kickxellales</taxon>
        <taxon>Kickxellaceae</taxon>
        <taxon>Spiromyces</taxon>
    </lineage>
</organism>
<reference evidence="1" key="1">
    <citation type="submission" date="2022-06" db="EMBL/GenBank/DDBJ databases">
        <title>Phylogenomic reconstructions and comparative analyses of Kickxellomycotina fungi.</title>
        <authorList>
            <person name="Reynolds N.K."/>
            <person name="Stajich J.E."/>
            <person name="Barry K."/>
            <person name="Grigoriev I.V."/>
            <person name="Crous P."/>
            <person name="Smith M.E."/>
        </authorList>
    </citation>
    <scope>NUCLEOTIDE SEQUENCE</scope>
    <source>
        <strain evidence="1">RSA 2271</strain>
    </source>
</reference>
<keyword evidence="2" id="KW-1185">Reference proteome</keyword>
<protein>
    <submittedName>
        <fullName evidence="1">Uncharacterized protein</fullName>
    </submittedName>
</protein>
<comment type="caution">
    <text evidence="1">The sequence shown here is derived from an EMBL/GenBank/DDBJ whole genome shotgun (WGS) entry which is preliminary data.</text>
</comment>
<evidence type="ECO:0000313" key="2">
    <source>
        <dbReference type="Proteomes" id="UP001145114"/>
    </source>
</evidence>
<evidence type="ECO:0000313" key="1">
    <source>
        <dbReference type="EMBL" id="KAJ1675757.1"/>
    </source>
</evidence>
<dbReference type="EMBL" id="JAMZIH010005183">
    <property type="protein sequence ID" value="KAJ1675757.1"/>
    <property type="molecule type" value="Genomic_DNA"/>
</dbReference>
<sequence>MVTAVTSAHQQLFKEYDDFVEALGEVLVTAQDEQTWGSAAPLSERRGVAEMTRMLGLYQEQPRSIEGACVVVMKRIVHDTLLPFILRWYERPETVVVNRMAPLFELVYLTSKVRGYKHLIRLFTNSAAEIEPVLGFLGICIDRDRLDEWMTRFVLDLWLTLLAMIPFDLATVDSTGYLLTRWVAAGRYGLGKSGLEMESSAAMIARLMTRKDMRAHLDRFLDWGFDQLNGRNERGSDGHGTADIFLANGVLRTLCHVYKIGDRGLLRPTLGKAYDGLMEFLGKEWVERFKGSVLTRKLAIKAAQRIAMCYLPRVVASWRYLRGTRSLALAMHSDGSAVQASAGMDGDIPHTGSGTAIDENGVGAAIDDAVVPEQVEELLNIVIEGLHDKDTIPRWSAAKGLGRIASRLPRNFGIEVVQELLEMLEANTLHRDKRDLLLAPQAGDSLDLSMTSEHTWHGVCLAMAELVRRGLLLPELLDNTFPWLLRALMYEVNRGNHSVGSNVRDAACYIAWSFARAYDFADPRLREWILPLATTLVNLSIFDREVHVRRAASAAFQEHVGRHGAFPHGIPVLSYTDFYSVGQKPRAYLEVSVEIASKFDEYRRPLLAHAVGRTLFHWHQETRELAAEAVGRLAVTDKQFAVERVIPGLIPKCSSFLVIERHGALLGLGYVLLALGYGTVSELAPPSIIEKIVRIPESLPPRMLMDFDAKLTSLALVKYIDCLVRAAFTMDRDMARKYYQLLSLILARNESEANSAAAATIATLAAVYQPPRDIVEGFVLNCRAESSEATRVGNFLALGSLSPAVGSATDNSAESAECFYDMILGTLVSVFNDLATRQTTTVEMRRNAVESIGRFFSLMPADMGADEHLVIERWASPVSECLRAASRDYTCDHRGDVGSWVRLAVLNSCLDLMRRYPRHLGFQSLGINLALPQAVERLERLRRTSGQIIYWVLHRNPLDPEALPGGGDELKRDLEALRSTALLDEGKCADERTWVSLAFKTLSPLICYPEFRSRILPNWIVAAGGLTEALAYSATDALIDLVETLAPGQDCGAATIDKPVWHYRYHVVDDLIRLFGAFAKVNRVAMPLLEVTSNLLESGVLGHESASVERYTDLSLAVSDLLPMALKSLTNYLGHPIAKVRQAAADNLYFILTLECPADIAKPMQNPASPDESSVSIETLLAETDWLGPPAKHSKCGRLVADLLRQQVGF</sequence>
<name>A0ACC1HH14_9FUNG</name>
<dbReference type="Proteomes" id="UP001145114">
    <property type="component" value="Unassembled WGS sequence"/>
</dbReference>
<proteinExistence type="predicted"/>
<accession>A0ACC1HH14</accession>
<gene>
    <name evidence="1" type="ORF">EV182_000645</name>
</gene>